<feature type="compositionally biased region" description="Polar residues" evidence="1">
    <location>
        <begin position="47"/>
        <end position="56"/>
    </location>
</feature>
<feature type="compositionally biased region" description="Basic residues" evidence="1">
    <location>
        <begin position="29"/>
        <end position="39"/>
    </location>
</feature>
<evidence type="ECO:0000256" key="1">
    <source>
        <dbReference type="SAM" id="MobiDB-lite"/>
    </source>
</evidence>
<reference evidence="2 3" key="1">
    <citation type="journal article" date="2018" name="Biotechnol. Biofuels">
        <title>Integrative visual omics of the white-rot fungus Polyporus brumalis exposes the biotechnological potential of its oxidative enzymes for delignifying raw plant biomass.</title>
        <authorList>
            <person name="Miyauchi S."/>
            <person name="Rancon A."/>
            <person name="Drula E."/>
            <person name="Hage H."/>
            <person name="Chaduli D."/>
            <person name="Favel A."/>
            <person name="Grisel S."/>
            <person name="Henrissat B."/>
            <person name="Herpoel-Gimbert I."/>
            <person name="Ruiz-Duenas F.J."/>
            <person name="Chevret D."/>
            <person name="Hainaut M."/>
            <person name="Lin J."/>
            <person name="Wang M."/>
            <person name="Pangilinan J."/>
            <person name="Lipzen A."/>
            <person name="Lesage-Meessen L."/>
            <person name="Navarro D."/>
            <person name="Riley R."/>
            <person name="Grigoriev I.V."/>
            <person name="Zhou S."/>
            <person name="Raouche S."/>
            <person name="Rosso M.N."/>
        </authorList>
    </citation>
    <scope>NUCLEOTIDE SEQUENCE [LARGE SCALE GENOMIC DNA]</scope>
    <source>
        <strain evidence="2 3">BRFM 1820</strain>
    </source>
</reference>
<dbReference type="OrthoDB" id="3267098at2759"/>
<protein>
    <submittedName>
        <fullName evidence="2">Uncharacterized protein</fullName>
    </submittedName>
</protein>
<keyword evidence="3" id="KW-1185">Reference proteome</keyword>
<dbReference type="AlphaFoldDB" id="A0A371D082"/>
<feature type="compositionally biased region" description="Acidic residues" evidence="1">
    <location>
        <begin position="58"/>
        <end position="78"/>
    </location>
</feature>
<dbReference type="Proteomes" id="UP000256964">
    <property type="component" value="Unassembled WGS sequence"/>
</dbReference>
<feature type="compositionally biased region" description="Basic and acidic residues" evidence="1">
    <location>
        <begin position="183"/>
        <end position="198"/>
    </location>
</feature>
<name>A0A371D082_9APHY</name>
<feature type="region of interest" description="Disordered" evidence="1">
    <location>
        <begin position="155"/>
        <end position="198"/>
    </location>
</feature>
<proteinExistence type="predicted"/>
<organism evidence="2 3">
    <name type="scientific">Lentinus brumalis</name>
    <dbReference type="NCBI Taxonomy" id="2498619"/>
    <lineage>
        <taxon>Eukaryota</taxon>
        <taxon>Fungi</taxon>
        <taxon>Dikarya</taxon>
        <taxon>Basidiomycota</taxon>
        <taxon>Agaricomycotina</taxon>
        <taxon>Agaricomycetes</taxon>
        <taxon>Polyporales</taxon>
        <taxon>Polyporaceae</taxon>
        <taxon>Lentinus</taxon>
    </lineage>
</organism>
<sequence>MFIDRDMYMRYGDGVGHRGQGVSVARSREHAKRSKRTGRIYRAATAGWSTTSNTQIDADPDADSDDEDSDTETEEEGPCPDAGTSDSDLDSDSDGENSGKGAEEDDIWPEHGLEDETDVVGVENDVDDLLGSVDGLLMDDEGRLLSDDENRLLSDDEDRLLNADDEDSGSDMEMAQNVDADEDYHRDDEYEAEGFARL</sequence>
<dbReference type="EMBL" id="KZ857432">
    <property type="protein sequence ID" value="RDX45946.1"/>
    <property type="molecule type" value="Genomic_DNA"/>
</dbReference>
<gene>
    <name evidence="2" type="ORF">OH76DRAFT_916215</name>
</gene>
<evidence type="ECO:0000313" key="3">
    <source>
        <dbReference type="Proteomes" id="UP000256964"/>
    </source>
</evidence>
<evidence type="ECO:0000313" key="2">
    <source>
        <dbReference type="EMBL" id="RDX45946.1"/>
    </source>
</evidence>
<feature type="region of interest" description="Disordered" evidence="1">
    <location>
        <begin position="11"/>
        <end position="119"/>
    </location>
</feature>
<accession>A0A371D082</accession>